<dbReference type="Gene3D" id="3.80.10.10">
    <property type="entry name" value="Ribonuclease Inhibitor"/>
    <property type="match status" value="1"/>
</dbReference>
<sequence>MEMMVMSRSRYIVSVGLFSICALHSLCGNAFPQDNTLVVPEKIFFSGSLKDIDDVRKSKEIILLPSAEDEVAYDCVTILPPDATESDIAMLRKAKSLEVLETRDINLTVAQLRQLKTLPKLKTLRFQCLVNASEKLKVIAEFPALENLEVSESDADDSIASSIAKMKKLKTLDLDGCLVTSYVFAEHMPPSTVETISIASSRINSHVFIHSRFPANLKILKIYGSVADRTVPDFGKLKNLRELDTGGMFSHSDLEEIRNQIPEVMVNNIRKGDLLDDQDMVKRQ</sequence>
<accession>A0A368KN43</accession>
<protein>
    <recommendedName>
        <fullName evidence="3">Leucine-rich repeat domain-containing protein</fullName>
    </recommendedName>
</protein>
<proteinExistence type="predicted"/>
<evidence type="ECO:0000313" key="2">
    <source>
        <dbReference type="Proteomes" id="UP000253562"/>
    </source>
</evidence>
<gene>
    <name evidence="1" type="ORF">DTL42_17220</name>
</gene>
<evidence type="ECO:0000313" key="1">
    <source>
        <dbReference type="EMBL" id="RCS44663.1"/>
    </source>
</evidence>
<reference evidence="1 2" key="1">
    <citation type="submission" date="2018-07" db="EMBL/GenBank/DDBJ databases">
        <title>Comparative genomes isolates from brazilian mangrove.</title>
        <authorList>
            <person name="De Araujo J.E."/>
            <person name="Taketani R.G."/>
            <person name="Silva M.C.P."/>
            <person name="Lourenco M.V."/>
            <person name="Oliveira V.M."/>
            <person name="Andreote F.D."/>
        </authorList>
    </citation>
    <scope>NUCLEOTIDE SEQUENCE [LARGE SCALE GENOMIC DNA]</scope>
    <source>
        <strain evidence="1 2">HEX PRIS-MGV</strain>
    </source>
</reference>
<evidence type="ECO:0008006" key="3">
    <source>
        <dbReference type="Google" id="ProtNLM"/>
    </source>
</evidence>
<comment type="caution">
    <text evidence="1">The sequence shown here is derived from an EMBL/GenBank/DDBJ whole genome shotgun (WGS) entry which is preliminary data.</text>
</comment>
<dbReference type="EMBL" id="QPEX01000034">
    <property type="protein sequence ID" value="RCS44663.1"/>
    <property type="molecule type" value="Genomic_DNA"/>
</dbReference>
<organism evidence="1 2">
    <name type="scientific">Bremerella cremea</name>
    <dbReference type="NCBI Taxonomy" id="1031537"/>
    <lineage>
        <taxon>Bacteria</taxon>
        <taxon>Pseudomonadati</taxon>
        <taxon>Planctomycetota</taxon>
        <taxon>Planctomycetia</taxon>
        <taxon>Pirellulales</taxon>
        <taxon>Pirellulaceae</taxon>
        <taxon>Bremerella</taxon>
    </lineage>
</organism>
<dbReference type="AlphaFoldDB" id="A0A368KN43"/>
<dbReference type="Proteomes" id="UP000253562">
    <property type="component" value="Unassembled WGS sequence"/>
</dbReference>
<name>A0A368KN43_9BACT</name>
<dbReference type="SUPFAM" id="SSF52047">
    <property type="entry name" value="RNI-like"/>
    <property type="match status" value="1"/>
</dbReference>
<dbReference type="InterPro" id="IPR032675">
    <property type="entry name" value="LRR_dom_sf"/>
</dbReference>